<name>A0A5R9DR40_9ACTN</name>
<keyword evidence="3" id="KW-1185">Reference proteome</keyword>
<keyword evidence="1" id="KW-1133">Transmembrane helix</keyword>
<dbReference type="Proteomes" id="UP000305921">
    <property type="component" value="Unassembled WGS sequence"/>
</dbReference>
<protein>
    <submittedName>
        <fullName evidence="2">Uncharacterized protein</fullName>
    </submittedName>
</protein>
<reference evidence="2 3" key="1">
    <citation type="submission" date="2019-05" db="EMBL/GenBank/DDBJ databases">
        <title>Streptomyces marianii sp. nov., a novel marine actinomycete from southern coast of India.</title>
        <authorList>
            <person name="Iniyan A.M."/>
            <person name="Wink J."/>
            <person name="Ramprasad E."/>
            <person name="Ramana C.V."/>
            <person name="Bunk B."/>
            <person name="Sproer C."/>
            <person name="Joseph F.-J.R.S."/>
            <person name="Vincent S.G.P."/>
        </authorList>
    </citation>
    <scope>NUCLEOTIDE SEQUENCE [LARGE SCALE GENOMIC DNA]</scope>
    <source>
        <strain evidence="2 3">ICN19</strain>
    </source>
</reference>
<dbReference type="RefSeq" id="WP_138058326.1">
    <property type="nucleotide sequence ID" value="NZ_VAWE01000003.1"/>
</dbReference>
<keyword evidence="1" id="KW-0812">Transmembrane</keyword>
<feature type="transmembrane region" description="Helical" evidence="1">
    <location>
        <begin position="35"/>
        <end position="59"/>
    </location>
</feature>
<feature type="transmembrane region" description="Helical" evidence="1">
    <location>
        <begin position="7"/>
        <end position="29"/>
    </location>
</feature>
<accession>A0A5R9DR40</accession>
<evidence type="ECO:0000256" key="1">
    <source>
        <dbReference type="SAM" id="Phobius"/>
    </source>
</evidence>
<comment type="caution">
    <text evidence="2">The sequence shown here is derived from an EMBL/GenBank/DDBJ whole genome shotgun (WGS) entry which is preliminary data.</text>
</comment>
<dbReference type="EMBL" id="VAWE01000003">
    <property type="protein sequence ID" value="TLQ38956.1"/>
    <property type="molecule type" value="Genomic_DNA"/>
</dbReference>
<organism evidence="2 3">
    <name type="scientific">Streptomyces marianii</name>
    <dbReference type="NCBI Taxonomy" id="1817406"/>
    <lineage>
        <taxon>Bacteria</taxon>
        <taxon>Bacillati</taxon>
        <taxon>Actinomycetota</taxon>
        <taxon>Actinomycetes</taxon>
        <taxon>Kitasatosporales</taxon>
        <taxon>Streptomycetaceae</taxon>
        <taxon>Streptomyces</taxon>
    </lineage>
</organism>
<gene>
    <name evidence="2" type="ORF">FEF34_39745</name>
</gene>
<evidence type="ECO:0000313" key="2">
    <source>
        <dbReference type="EMBL" id="TLQ38956.1"/>
    </source>
</evidence>
<keyword evidence="1" id="KW-0472">Membrane</keyword>
<proteinExistence type="predicted"/>
<evidence type="ECO:0000313" key="3">
    <source>
        <dbReference type="Proteomes" id="UP000305921"/>
    </source>
</evidence>
<dbReference type="AlphaFoldDB" id="A0A5R9DR40"/>
<sequence>MTVKITGVTVVLLLASVLALGSGIVVFALGTTPLAAVGTGGVAFLGIAGLGMGVLSYLLPDAPRDR</sequence>